<comment type="caution">
    <text evidence="4">The sequence shown here is derived from an EMBL/GenBank/DDBJ whole genome shotgun (WGS) entry which is preliminary data.</text>
</comment>
<reference evidence="4 5" key="1">
    <citation type="journal article" date="2012" name="J. Bacteriol.">
        <title>Genome Sequence of Pectin-Degrading Alishewanella aestuarii Strain B11T, Isolated from Tidal Flat Sediment.</title>
        <authorList>
            <person name="Jung J."/>
            <person name="Choi S."/>
            <person name="Chun J."/>
            <person name="Park W."/>
        </authorList>
    </citation>
    <scope>NUCLEOTIDE SEQUENCE [LARGE SCALE GENOMIC DNA]</scope>
    <source>
        <strain evidence="4 5">B11</strain>
    </source>
</reference>
<feature type="signal peptide" evidence="1">
    <location>
        <begin position="1"/>
        <end position="21"/>
    </location>
</feature>
<keyword evidence="5" id="KW-1185">Reference proteome</keyword>
<evidence type="ECO:0000313" key="5">
    <source>
        <dbReference type="Proteomes" id="UP000012043"/>
    </source>
</evidence>
<feature type="domain" description="Capsule biosynthesis GfcC-like N-terminal" evidence="3">
    <location>
        <begin position="24"/>
        <end position="137"/>
    </location>
</feature>
<sequence>MRLLKKLTLLAAVLLTLPVSAQVVVHSAGQSITFEQPVRLDAVLAPLVRSADIYWPAAALYDTNVPEAEQLRSETLTLLQELQQSAKPEVQQVLLQLASRIADWRLARRLPFVIDYDLARINLAANPLLPAGDYILQLPRRPDTVVLIGAIRGGIISHAHTPATAVNDYLQRAKLQSADTNLVQLLQADGRLVQVPLSGASTIYQEAQPGAALFVPFRSSLFSRDYQRLNQLLVELMQYRVAV</sequence>
<dbReference type="Pfam" id="PF20616">
    <property type="entry name" value="Caps_syn_GfcC_N"/>
    <property type="match status" value="1"/>
</dbReference>
<evidence type="ECO:0000313" key="4">
    <source>
        <dbReference type="EMBL" id="EJI85760.1"/>
    </source>
</evidence>
<evidence type="ECO:0000259" key="3">
    <source>
        <dbReference type="Pfam" id="PF20616"/>
    </source>
</evidence>
<dbReference type="InterPro" id="IPR010425">
    <property type="entry name" value="Caps_synth_GfcC-like_C"/>
</dbReference>
<dbReference type="AlphaFoldDB" id="J1YCY8"/>
<dbReference type="PATRIC" id="fig|1197174.4.peg.1394"/>
<organism evidence="4 5">
    <name type="scientific">Alishewanella aestuarii B11</name>
    <dbReference type="NCBI Taxonomy" id="1197174"/>
    <lineage>
        <taxon>Bacteria</taxon>
        <taxon>Pseudomonadati</taxon>
        <taxon>Pseudomonadota</taxon>
        <taxon>Gammaproteobacteria</taxon>
        <taxon>Alteromonadales</taxon>
        <taxon>Alteromonadaceae</taxon>
        <taxon>Alishewanella</taxon>
    </lineage>
</organism>
<dbReference type="Pfam" id="PF06251">
    <property type="entry name" value="Caps_syn_GfcC_C"/>
    <property type="match status" value="1"/>
</dbReference>
<dbReference type="InterPro" id="IPR046459">
    <property type="entry name" value="Caps_syn_GfcC_N"/>
</dbReference>
<dbReference type="RefSeq" id="WP_008608042.1">
    <property type="nucleotide sequence ID" value="NZ_ALAB01000019.1"/>
</dbReference>
<gene>
    <name evidence="4" type="ORF">AEST_14250</name>
</gene>
<dbReference type="EMBL" id="ALAB01000019">
    <property type="protein sequence ID" value="EJI85760.1"/>
    <property type="molecule type" value="Genomic_DNA"/>
</dbReference>
<dbReference type="Gene3D" id="3.10.560.10">
    <property type="entry name" value="Outer membrane lipoprotein wza domain like"/>
    <property type="match status" value="1"/>
</dbReference>
<feature type="chain" id="PRO_5003745725" evidence="1">
    <location>
        <begin position="22"/>
        <end position="243"/>
    </location>
</feature>
<dbReference type="Proteomes" id="UP000012043">
    <property type="component" value="Unassembled WGS sequence"/>
</dbReference>
<name>J1YCY8_9ALTE</name>
<evidence type="ECO:0000259" key="2">
    <source>
        <dbReference type="Pfam" id="PF06251"/>
    </source>
</evidence>
<protein>
    <submittedName>
        <fullName evidence="4">Uncharacterized protein</fullName>
    </submittedName>
</protein>
<feature type="domain" description="Capsule biosynthesis GfcC-like C-terminal" evidence="2">
    <location>
        <begin position="156"/>
        <end position="242"/>
    </location>
</feature>
<evidence type="ECO:0000256" key="1">
    <source>
        <dbReference type="SAM" id="SignalP"/>
    </source>
</evidence>
<accession>J1YCY8</accession>
<keyword evidence="1" id="KW-0732">Signal</keyword>
<proteinExistence type="predicted"/>